<evidence type="ECO:0000256" key="1">
    <source>
        <dbReference type="SAM" id="MobiDB-lite"/>
    </source>
</evidence>
<gene>
    <name evidence="2" type="ORF">CEXT_571631</name>
</gene>
<comment type="caution">
    <text evidence="2">The sequence shown here is derived from an EMBL/GenBank/DDBJ whole genome shotgun (WGS) entry which is preliminary data.</text>
</comment>
<name>A0AAV4PLL8_CAEEX</name>
<evidence type="ECO:0008006" key="4">
    <source>
        <dbReference type="Google" id="ProtNLM"/>
    </source>
</evidence>
<accession>A0AAV4PLL8</accession>
<dbReference type="EMBL" id="BPLR01004707">
    <property type="protein sequence ID" value="GIX96860.1"/>
    <property type="molecule type" value="Genomic_DNA"/>
</dbReference>
<feature type="compositionally biased region" description="Polar residues" evidence="1">
    <location>
        <begin position="19"/>
        <end position="29"/>
    </location>
</feature>
<sequence length="61" mass="7032">MWRACSRERGDADRDITSHSKSALLNGRQSGPIADHRAYRELNYYFPSPSRPPFHRGSARE</sequence>
<keyword evidence="3" id="KW-1185">Reference proteome</keyword>
<organism evidence="2 3">
    <name type="scientific">Caerostris extrusa</name>
    <name type="common">Bark spider</name>
    <name type="synonym">Caerostris bankana</name>
    <dbReference type="NCBI Taxonomy" id="172846"/>
    <lineage>
        <taxon>Eukaryota</taxon>
        <taxon>Metazoa</taxon>
        <taxon>Ecdysozoa</taxon>
        <taxon>Arthropoda</taxon>
        <taxon>Chelicerata</taxon>
        <taxon>Arachnida</taxon>
        <taxon>Araneae</taxon>
        <taxon>Araneomorphae</taxon>
        <taxon>Entelegynae</taxon>
        <taxon>Araneoidea</taxon>
        <taxon>Araneidae</taxon>
        <taxon>Caerostris</taxon>
    </lineage>
</organism>
<reference evidence="2 3" key="1">
    <citation type="submission" date="2021-06" db="EMBL/GenBank/DDBJ databases">
        <title>Caerostris extrusa draft genome.</title>
        <authorList>
            <person name="Kono N."/>
            <person name="Arakawa K."/>
        </authorList>
    </citation>
    <scope>NUCLEOTIDE SEQUENCE [LARGE SCALE GENOMIC DNA]</scope>
</reference>
<dbReference type="AlphaFoldDB" id="A0AAV4PLL8"/>
<feature type="compositionally biased region" description="Basic and acidic residues" evidence="1">
    <location>
        <begin position="1"/>
        <end position="18"/>
    </location>
</feature>
<dbReference type="Proteomes" id="UP001054945">
    <property type="component" value="Unassembled WGS sequence"/>
</dbReference>
<protein>
    <recommendedName>
        <fullName evidence="4">Ycf15</fullName>
    </recommendedName>
</protein>
<feature type="non-terminal residue" evidence="2">
    <location>
        <position position="61"/>
    </location>
</feature>
<evidence type="ECO:0000313" key="2">
    <source>
        <dbReference type="EMBL" id="GIX96860.1"/>
    </source>
</evidence>
<feature type="region of interest" description="Disordered" evidence="1">
    <location>
        <begin position="1"/>
        <end position="32"/>
    </location>
</feature>
<evidence type="ECO:0000313" key="3">
    <source>
        <dbReference type="Proteomes" id="UP001054945"/>
    </source>
</evidence>
<proteinExistence type="predicted"/>